<feature type="compositionally biased region" description="Basic and acidic residues" evidence="7">
    <location>
        <begin position="176"/>
        <end position="189"/>
    </location>
</feature>
<evidence type="ECO:0000256" key="7">
    <source>
        <dbReference type="SAM" id="MobiDB-lite"/>
    </source>
</evidence>
<dbReference type="AlphaFoldDB" id="A0AAE9E9S1"/>
<comment type="subcellular location">
    <subcellularLocation>
        <location evidence="1">Nucleus</location>
    </subcellularLocation>
</comment>
<dbReference type="Pfam" id="PF07904">
    <property type="entry name" value="Eaf7"/>
    <property type="match status" value="1"/>
</dbReference>
<reference evidence="9 11" key="1">
    <citation type="submission" date="2022-04" db="EMBL/GenBank/DDBJ databases">
        <title>Chromosome-level reference genomes for two strains of Caenorhabditis briggsae: an improved platform for comparative genomics.</title>
        <authorList>
            <person name="Stevens L."/>
            <person name="Andersen E."/>
        </authorList>
    </citation>
    <scope>NUCLEOTIDE SEQUENCE [LARGE SCALE GENOMIC DNA]</scope>
    <source>
        <strain evidence="9">VX34</strain>
        <tissue evidence="9">Whole-organism</tissue>
    </source>
</reference>
<evidence type="ECO:0000313" key="10">
    <source>
        <dbReference type="Proteomes" id="UP000827892"/>
    </source>
</evidence>
<comment type="similarity">
    <text evidence="2">Belongs to the EAF7 family.</text>
</comment>
<evidence type="ECO:0000256" key="4">
    <source>
        <dbReference type="ARBA" id="ARBA00023015"/>
    </source>
</evidence>
<dbReference type="PANTHER" id="PTHR13581">
    <property type="entry name" value="MRG-BINDING PROTEIN"/>
    <property type="match status" value="1"/>
</dbReference>
<dbReference type="GO" id="GO:0043189">
    <property type="term" value="C:H4/H2A histone acetyltransferase complex"/>
    <property type="evidence" value="ECO:0007669"/>
    <property type="project" value="InterPro"/>
</dbReference>
<organism evidence="9 11">
    <name type="scientific">Caenorhabditis briggsae</name>
    <dbReference type="NCBI Taxonomy" id="6238"/>
    <lineage>
        <taxon>Eukaryota</taxon>
        <taxon>Metazoa</taxon>
        <taxon>Ecdysozoa</taxon>
        <taxon>Nematoda</taxon>
        <taxon>Chromadorea</taxon>
        <taxon>Rhabditida</taxon>
        <taxon>Rhabditina</taxon>
        <taxon>Rhabditomorpha</taxon>
        <taxon>Rhabditoidea</taxon>
        <taxon>Rhabditidae</taxon>
        <taxon>Peloderinae</taxon>
        <taxon>Caenorhabditis</taxon>
    </lineage>
</organism>
<gene>
    <name evidence="8" type="ORF">L3Y34_017673</name>
    <name evidence="9" type="ORF">L5515_013810</name>
</gene>
<keyword evidence="6" id="KW-0539">Nucleus</keyword>
<sequence>MSMEKTVRLATTKLGENIRNELFGPIQEASRKPYPFGLDPRNTWCVLSELRLNMLLLDFKPVGVNRSLNMLALIDRMNAISDDEDVCVKIFLNDKDTKVFEAQRRNLETGRRGGRHTFAPKYTLRPTMEVIKAKLDTYFNMEVCEKNESNPAGFADTAGEYELPEYLLKQIAPSERNPKGTAERELVERDGDESPIIRTEEIQSEPEEPEEPDTEKQGVDNRLKSTCNS</sequence>
<evidence type="ECO:0000313" key="11">
    <source>
        <dbReference type="Proteomes" id="UP000829354"/>
    </source>
</evidence>
<dbReference type="Proteomes" id="UP000829354">
    <property type="component" value="Chromosome II"/>
</dbReference>
<feature type="region of interest" description="Disordered" evidence="7">
    <location>
        <begin position="172"/>
        <end position="229"/>
    </location>
</feature>
<protein>
    <submittedName>
        <fullName evidence="9">Uncharacterized protein</fullName>
    </submittedName>
</protein>
<evidence type="ECO:0000256" key="1">
    <source>
        <dbReference type="ARBA" id="ARBA00004123"/>
    </source>
</evidence>
<evidence type="ECO:0000256" key="3">
    <source>
        <dbReference type="ARBA" id="ARBA00022853"/>
    </source>
</evidence>
<keyword evidence="3" id="KW-0156">Chromatin regulator</keyword>
<evidence type="ECO:0000313" key="9">
    <source>
        <dbReference type="EMBL" id="UMM17084.1"/>
    </source>
</evidence>
<feature type="compositionally biased region" description="Acidic residues" evidence="7">
    <location>
        <begin position="202"/>
        <end position="213"/>
    </location>
</feature>
<evidence type="ECO:0000256" key="5">
    <source>
        <dbReference type="ARBA" id="ARBA00023163"/>
    </source>
</evidence>
<name>A0AAE9E9S1_CAEBR</name>
<reference evidence="8 10" key="2">
    <citation type="submission" date="2022-05" db="EMBL/GenBank/DDBJ databases">
        <title>Chromosome-level reference genomes for two strains of Caenorhabditis briggsae: an improved platform for comparative genomics.</title>
        <authorList>
            <person name="Stevens L."/>
            <person name="Andersen E.C."/>
        </authorList>
    </citation>
    <scope>NUCLEOTIDE SEQUENCE [LARGE SCALE GENOMIC DNA]</scope>
    <source>
        <strain evidence="8">QX1410_ONT</strain>
        <tissue evidence="8">Whole-organism</tissue>
    </source>
</reference>
<keyword evidence="11" id="KW-1185">Reference proteome</keyword>
<dbReference type="GO" id="GO:0005634">
    <property type="term" value="C:nucleus"/>
    <property type="evidence" value="ECO:0007669"/>
    <property type="project" value="UniProtKB-SubCell"/>
</dbReference>
<keyword evidence="4" id="KW-0805">Transcription regulation</keyword>
<dbReference type="PANTHER" id="PTHR13581:SF5">
    <property type="entry name" value="MRG_MORF4L-BINDING PROTEIN"/>
    <property type="match status" value="1"/>
</dbReference>
<proteinExistence type="inferred from homology"/>
<keyword evidence="5" id="KW-0804">Transcription</keyword>
<dbReference type="EMBL" id="CP092621">
    <property type="protein sequence ID" value="UMM17084.1"/>
    <property type="molecule type" value="Genomic_DNA"/>
</dbReference>
<accession>A0AAE9E9S1</accession>
<dbReference type="EMBL" id="CP090892">
    <property type="protein sequence ID" value="ULU05104.1"/>
    <property type="molecule type" value="Genomic_DNA"/>
</dbReference>
<feature type="compositionally biased region" description="Basic and acidic residues" evidence="7">
    <location>
        <begin position="214"/>
        <end position="223"/>
    </location>
</feature>
<evidence type="ECO:0000256" key="6">
    <source>
        <dbReference type="ARBA" id="ARBA00023242"/>
    </source>
</evidence>
<evidence type="ECO:0000313" key="8">
    <source>
        <dbReference type="EMBL" id="ULU05104.1"/>
    </source>
</evidence>
<dbReference type="InterPro" id="IPR012423">
    <property type="entry name" value="Eaf7/MRGBP"/>
</dbReference>
<dbReference type="GO" id="GO:0006325">
    <property type="term" value="P:chromatin organization"/>
    <property type="evidence" value="ECO:0007669"/>
    <property type="project" value="UniProtKB-KW"/>
</dbReference>
<dbReference type="Proteomes" id="UP000827892">
    <property type="component" value="Chromosome II"/>
</dbReference>
<evidence type="ECO:0000256" key="2">
    <source>
        <dbReference type="ARBA" id="ARBA00007117"/>
    </source>
</evidence>
<dbReference type="GO" id="GO:0006355">
    <property type="term" value="P:regulation of DNA-templated transcription"/>
    <property type="evidence" value="ECO:0007669"/>
    <property type="project" value="InterPro"/>
</dbReference>